<organism evidence="1 2">
    <name type="scientific">Winogradskyella haliclonae</name>
    <dbReference type="NCBI Taxonomy" id="2048558"/>
    <lineage>
        <taxon>Bacteria</taxon>
        <taxon>Pseudomonadati</taxon>
        <taxon>Bacteroidota</taxon>
        <taxon>Flavobacteriia</taxon>
        <taxon>Flavobacteriales</taxon>
        <taxon>Flavobacteriaceae</taxon>
        <taxon>Winogradskyella</taxon>
    </lineage>
</organism>
<keyword evidence="2" id="KW-1185">Reference proteome</keyword>
<evidence type="ECO:0000313" key="1">
    <source>
        <dbReference type="EMBL" id="GGI56853.1"/>
    </source>
</evidence>
<dbReference type="Pfam" id="PF14255">
    <property type="entry name" value="Zn_ribbon_21"/>
    <property type="match status" value="1"/>
</dbReference>
<dbReference type="SUPFAM" id="SSF57783">
    <property type="entry name" value="Zinc beta-ribbon"/>
    <property type="match status" value="1"/>
</dbReference>
<comment type="caution">
    <text evidence="1">The sequence shown here is derived from an EMBL/GenBank/DDBJ whole genome shotgun (WGS) entry which is preliminary data.</text>
</comment>
<evidence type="ECO:0008006" key="3">
    <source>
        <dbReference type="Google" id="ProtNLM"/>
    </source>
</evidence>
<sequence length="60" mass="6992">MEEHFFQCPYCWEQISMLIDMSQTQQTYIEDCEVCCNPIQMHVISDGTSVQEISPSSIEQ</sequence>
<accession>A0ABQ2BZA8</accession>
<gene>
    <name evidence="1" type="ORF">GCM10011444_11620</name>
</gene>
<dbReference type="RefSeq" id="WP_188373749.1">
    <property type="nucleotide sequence ID" value="NZ_BMDQ01000001.1"/>
</dbReference>
<dbReference type="EMBL" id="BMDQ01000001">
    <property type="protein sequence ID" value="GGI56853.1"/>
    <property type="molecule type" value="Genomic_DNA"/>
</dbReference>
<name>A0ABQ2BZA8_9FLAO</name>
<protein>
    <recommendedName>
        <fullName evidence="3">CPXCG motif-containing cysteine-rich protein</fullName>
    </recommendedName>
</protein>
<dbReference type="InterPro" id="IPR025990">
    <property type="entry name" value="zinc_ribbon_bacterial"/>
</dbReference>
<reference evidence="2" key="1">
    <citation type="journal article" date="2019" name="Int. J. Syst. Evol. Microbiol.">
        <title>The Global Catalogue of Microorganisms (GCM) 10K type strain sequencing project: providing services to taxonomists for standard genome sequencing and annotation.</title>
        <authorList>
            <consortium name="The Broad Institute Genomics Platform"/>
            <consortium name="The Broad Institute Genome Sequencing Center for Infectious Disease"/>
            <person name="Wu L."/>
            <person name="Ma J."/>
        </authorList>
    </citation>
    <scope>NUCLEOTIDE SEQUENCE [LARGE SCALE GENOMIC DNA]</scope>
    <source>
        <strain evidence="2">CCM 8681</strain>
    </source>
</reference>
<proteinExistence type="predicted"/>
<dbReference type="Proteomes" id="UP000624701">
    <property type="component" value="Unassembled WGS sequence"/>
</dbReference>
<evidence type="ECO:0000313" key="2">
    <source>
        <dbReference type="Proteomes" id="UP000624701"/>
    </source>
</evidence>